<gene>
    <name evidence="6" type="ORF">GCM10011333_33570</name>
</gene>
<dbReference type="Pfam" id="PF03466">
    <property type="entry name" value="LysR_substrate"/>
    <property type="match status" value="1"/>
</dbReference>
<organism evidence="6 7">
    <name type="scientific">Sediminivirga luteola</name>
    <dbReference type="NCBI Taxonomy" id="1774748"/>
    <lineage>
        <taxon>Bacteria</taxon>
        <taxon>Bacillati</taxon>
        <taxon>Actinomycetota</taxon>
        <taxon>Actinomycetes</taxon>
        <taxon>Micrococcales</taxon>
        <taxon>Brevibacteriaceae</taxon>
        <taxon>Sediminivirga</taxon>
    </lineage>
</organism>
<keyword evidence="2" id="KW-0805">Transcription regulation</keyword>
<evidence type="ECO:0000256" key="4">
    <source>
        <dbReference type="ARBA" id="ARBA00023163"/>
    </source>
</evidence>
<evidence type="ECO:0000256" key="1">
    <source>
        <dbReference type="ARBA" id="ARBA00009437"/>
    </source>
</evidence>
<comment type="caution">
    <text evidence="6">The sequence shown here is derived from an EMBL/GenBank/DDBJ whole genome shotgun (WGS) entry which is preliminary data.</text>
</comment>
<dbReference type="InterPro" id="IPR036388">
    <property type="entry name" value="WH-like_DNA-bd_sf"/>
</dbReference>
<dbReference type="InterPro" id="IPR036390">
    <property type="entry name" value="WH_DNA-bd_sf"/>
</dbReference>
<keyword evidence="3" id="KW-0238">DNA-binding</keyword>
<dbReference type="Pfam" id="PF00126">
    <property type="entry name" value="HTH_1"/>
    <property type="match status" value="1"/>
</dbReference>
<keyword evidence="4" id="KW-0804">Transcription</keyword>
<evidence type="ECO:0000313" key="7">
    <source>
        <dbReference type="Proteomes" id="UP000616114"/>
    </source>
</evidence>
<evidence type="ECO:0000313" key="6">
    <source>
        <dbReference type="EMBL" id="GGA28085.1"/>
    </source>
</evidence>
<evidence type="ECO:0000259" key="5">
    <source>
        <dbReference type="PROSITE" id="PS50931"/>
    </source>
</evidence>
<sequence length="298" mass="32307">MFQLRELEYFLAIVETGSVSAAARAHWVSQPAISKQIAGMERSLGTRLFRRVRAGMVLTPAGERLVPVARDLVTRLHRAEQLARSWTAGELSFRVACPATTGESLIRPFIADGAPIHDILPADPGSVYQQLQHGADLAISTWEPPAHLSRRLLFTLPITAQAAEPLGTDPDRVELSGIADRPLLIPGYGSAVERLVFSAAYGAGFRLAEARTVSNGTIAQALSSAGRGVALVIEPPRYPIANQLLVHDGAVLKADFHVAWEPDHYAAEEIAGLAGRLARWLREHRDAIVNHPLAEVPR</sequence>
<dbReference type="SUPFAM" id="SSF53850">
    <property type="entry name" value="Periplasmic binding protein-like II"/>
    <property type="match status" value="1"/>
</dbReference>
<accession>A0A8J2U135</accession>
<dbReference type="InterPro" id="IPR000847">
    <property type="entry name" value="LysR_HTH_N"/>
</dbReference>
<comment type="similarity">
    <text evidence="1">Belongs to the LysR transcriptional regulatory family.</text>
</comment>
<evidence type="ECO:0000256" key="3">
    <source>
        <dbReference type="ARBA" id="ARBA00023125"/>
    </source>
</evidence>
<name>A0A8J2U135_9MICO</name>
<dbReference type="GO" id="GO:0000976">
    <property type="term" value="F:transcription cis-regulatory region binding"/>
    <property type="evidence" value="ECO:0007669"/>
    <property type="project" value="TreeGrafter"/>
</dbReference>
<dbReference type="InterPro" id="IPR005119">
    <property type="entry name" value="LysR_subst-bd"/>
</dbReference>
<dbReference type="GO" id="GO:0003700">
    <property type="term" value="F:DNA-binding transcription factor activity"/>
    <property type="evidence" value="ECO:0007669"/>
    <property type="project" value="InterPro"/>
</dbReference>
<dbReference type="RefSeq" id="WP_188552022.1">
    <property type="nucleotide sequence ID" value="NZ_BMFY01000022.1"/>
</dbReference>
<dbReference type="Proteomes" id="UP000616114">
    <property type="component" value="Unassembled WGS sequence"/>
</dbReference>
<dbReference type="PANTHER" id="PTHR30126:SF39">
    <property type="entry name" value="HTH-TYPE TRANSCRIPTIONAL REGULATOR CYSL"/>
    <property type="match status" value="1"/>
</dbReference>
<dbReference type="SUPFAM" id="SSF46785">
    <property type="entry name" value="Winged helix' DNA-binding domain"/>
    <property type="match status" value="1"/>
</dbReference>
<reference evidence="6" key="1">
    <citation type="journal article" date="2014" name="Int. J. Syst. Evol. Microbiol.">
        <title>Complete genome sequence of Corynebacterium casei LMG S-19264T (=DSM 44701T), isolated from a smear-ripened cheese.</title>
        <authorList>
            <consortium name="US DOE Joint Genome Institute (JGI-PGF)"/>
            <person name="Walter F."/>
            <person name="Albersmeier A."/>
            <person name="Kalinowski J."/>
            <person name="Ruckert C."/>
        </authorList>
    </citation>
    <scope>NUCLEOTIDE SEQUENCE</scope>
    <source>
        <strain evidence="6">CGMCC 1.12785</strain>
    </source>
</reference>
<dbReference type="Gene3D" id="3.40.190.10">
    <property type="entry name" value="Periplasmic binding protein-like II"/>
    <property type="match status" value="2"/>
</dbReference>
<keyword evidence="7" id="KW-1185">Reference proteome</keyword>
<dbReference type="PROSITE" id="PS50931">
    <property type="entry name" value="HTH_LYSR"/>
    <property type="match status" value="1"/>
</dbReference>
<proteinExistence type="inferred from homology"/>
<dbReference type="PANTHER" id="PTHR30126">
    <property type="entry name" value="HTH-TYPE TRANSCRIPTIONAL REGULATOR"/>
    <property type="match status" value="1"/>
</dbReference>
<dbReference type="FunFam" id="1.10.10.10:FF:000001">
    <property type="entry name" value="LysR family transcriptional regulator"/>
    <property type="match status" value="1"/>
</dbReference>
<protein>
    <submittedName>
        <fullName evidence="6">LysR family transcriptional regulator</fullName>
    </submittedName>
</protein>
<dbReference type="Gene3D" id="1.10.10.10">
    <property type="entry name" value="Winged helix-like DNA-binding domain superfamily/Winged helix DNA-binding domain"/>
    <property type="match status" value="1"/>
</dbReference>
<feature type="domain" description="HTH lysR-type" evidence="5">
    <location>
        <begin position="2"/>
        <end position="59"/>
    </location>
</feature>
<dbReference type="AlphaFoldDB" id="A0A8J2U135"/>
<dbReference type="EMBL" id="BMFY01000022">
    <property type="protein sequence ID" value="GGA28085.1"/>
    <property type="molecule type" value="Genomic_DNA"/>
</dbReference>
<reference evidence="6" key="2">
    <citation type="submission" date="2020-09" db="EMBL/GenBank/DDBJ databases">
        <authorList>
            <person name="Sun Q."/>
            <person name="Zhou Y."/>
        </authorList>
    </citation>
    <scope>NUCLEOTIDE SEQUENCE</scope>
    <source>
        <strain evidence="6">CGMCC 1.12785</strain>
    </source>
</reference>
<evidence type="ECO:0000256" key="2">
    <source>
        <dbReference type="ARBA" id="ARBA00023015"/>
    </source>
</evidence>
<dbReference type="PRINTS" id="PR00039">
    <property type="entry name" value="HTHLYSR"/>
</dbReference>